<dbReference type="InterPro" id="IPR001392">
    <property type="entry name" value="Clathrin_mu"/>
</dbReference>
<reference evidence="13 14" key="1">
    <citation type="journal article" date="2011" name="Proc. Natl. Acad. Sci. U.S.A.">
        <title>Evolutionary erosion of yeast sex chromosomes by mating-type switching accidents.</title>
        <authorList>
            <person name="Gordon J.L."/>
            <person name="Armisen D."/>
            <person name="Proux-Wera E."/>
            <person name="Oheigeartaigh S.S."/>
            <person name="Byrne K.P."/>
            <person name="Wolfe K.H."/>
        </authorList>
    </citation>
    <scope>NUCLEOTIDE SEQUENCE [LARGE SCALE GENOMIC DNA]</scope>
    <source>
        <strain evidence="14">ATCC 34711 / CBS 6284 / DSM 70876 / NBRC 10599 / NRRL Y-10934 / UCD 77-7</strain>
    </source>
</reference>
<dbReference type="CDD" id="cd09251">
    <property type="entry name" value="AP-2_Mu2_Cterm"/>
    <property type="match status" value="1"/>
</dbReference>
<proteinExistence type="inferred from homology"/>
<evidence type="ECO:0000256" key="8">
    <source>
        <dbReference type="ARBA" id="ARBA00023136"/>
    </source>
</evidence>
<dbReference type="InterPro" id="IPR018240">
    <property type="entry name" value="Clathrin_mu_CS"/>
</dbReference>
<dbReference type="InterPro" id="IPR028565">
    <property type="entry name" value="MHD"/>
</dbReference>
<dbReference type="PIRSF" id="PIRSF005992">
    <property type="entry name" value="Clathrin_mu"/>
    <property type="match status" value="1"/>
</dbReference>
<dbReference type="GO" id="GO:0030122">
    <property type="term" value="C:AP-2 adaptor complex"/>
    <property type="evidence" value="ECO:0007669"/>
    <property type="project" value="EnsemblFungi"/>
</dbReference>
<dbReference type="FunCoup" id="I2H5H6">
    <property type="interactions" value="190"/>
</dbReference>
<evidence type="ECO:0000259" key="12">
    <source>
        <dbReference type="PROSITE" id="PS51072"/>
    </source>
</evidence>
<dbReference type="PRINTS" id="PR00314">
    <property type="entry name" value="CLATHRINADPT"/>
</dbReference>
<feature type="domain" description="MHD" evidence="12">
    <location>
        <begin position="205"/>
        <end position="480"/>
    </location>
</feature>
<keyword evidence="9" id="KW-0168">Coated pit</keyword>
<dbReference type="OrthoDB" id="10259133at2759"/>
<evidence type="ECO:0000256" key="1">
    <source>
        <dbReference type="ARBA" id="ARBA00004156"/>
    </source>
</evidence>
<dbReference type="AlphaFoldDB" id="I2H5H6"/>
<sequence>MINAVMIFTPRGELLVFKVFKSSVKRTISDIFRVQVINNDNIRSPILTLGSTTFHFIRTTAGSKLWLVAVTRSNADSGAIWEYLYKLNSLMEVYGLTHEDILKDEFIVCHELLDITLGMNGLPMDTELSSVIGKMTLKPAQVLTSSADRSDILASSVTTLGHNSTPISMPKFLSRNSNRSVTQEFESQFSPSNIPWRSRDIKYKKNEMIVNVIEKINVLVGKDDNILRAYVDGTIDITAHLSGMPMCQIGMNDLSTIQGGENAHWTNEDRASNRDAMPDVSGDRVILEGSKFHQCVALDKYNKDNVIWFIPPDGQFELMKYHVSNNLNLPFRITPQVTLTSHGTALSYAIKLKSLFPRKLSAENVVLRIPVPPGTLDCKINASDGKCKFIPEENCMVWSFHRFNGSTENHLNAQTVPTQSIASQSIKQWTRPPMSLDFKVLMFSNTGLIVRYLKVQEKNMHYNTIKWIKYISAAGSYEVRY</sequence>
<comment type="subcellular location">
    <subcellularLocation>
        <location evidence="2">Cell membrane</location>
    </subcellularLocation>
    <subcellularLocation>
        <location evidence="1">Cytoplasmic vesicle membrane</location>
    </subcellularLocation>
    <subcellularLocation>
        <location evidence="3">Membrane</location>
        <location evidence="3">Coated pit</location>
        <topology evidence="3">Peripheral membrane protein</topology>
        <orientation evidence="3">Cytoplasmic side</orientation>
    </subcellularLocation>
</comment>
<evidence type="ECO:0000256" key="10">
    <source>
        <dbReference type="ARBA" id="ARBA00023329"/>
    </source>
</evidence>
<dbReference type="PROSITE" id="PS00991">
    <property type="entry name" value="CLAT_ADAPTOR_M_2"/>
    <property type="match status" value="1"/>
</dbReference>
<evidence type="ECO:0000256" key="9">
    <source>
        <dbReference type="ARBA" id="ARBA00023176"/>
    </source>
</evidence>
<keyword evidence="5" id="KW-1003">Cell membrane</keyword>
<name>I2H5H6_HENB6</name>
<gene>
    <name evidence="13" type="primary">TBLA0F00840</name>
    <name evidence="13" type="ORF">TBLA_0F00840</name>
</gene>
<dbReference type="PANTHER" id="PTHR10529">
    <property type="entry name" value="AP COMPLEX SUBUNIT MU"/>
    <property type="match status" value="1"/>
</dbReference>
<dbReference type="RefSeq" id="XP_004181147.1">
    <property type="nucleotide sequence ID" value="XM_004181099.1"/>
</dbReference>
<dbReference type="KEGG" id="tbl:TBLA_0F00840"/>
<keyword evidence="6" id="KW-0254">Endocytosis</keyword>
<dbReference type="Gene3D" id="2.60.40.1170">
    <property type="entry name" value="Mu homology domain, subdomain B"/>
    <property type="match status" value="2"/>
</dbReference>
<dbReference type="GO" id="GO:0006897">
    <property type="term" value="P:endocytosis"/>
    <property type="evidence" value="ECO:0007669"/>
    <property type="project" value="UniProtKB-KW"/>
</dbReference>
<dbReference type="PROSITE" id="PS51072">
    <property type="entry name" value="MHD"/>
    <property type="match status" value="1"/>
</dbReference>
<evidence type="ECO:0000256" key="2">
    <source>
        <dbReference type="ARBA" id="ARBA00004236"/>
    </source>
</evidence>
<evidence type="ECO:0000256" key="6">
    <source>
        <dbReference type="ARBA" id="ARBA00022583"/>
    </source>
</evidence>
<evidence type="ECO:0000256" key="5">
    <source>
        <dbReference type="ARBA" id="ARBA00022475"/>
    </source>
</evidence>
<evidence type="ECO:0000313" key="14">
    <source>
        <dbReference type="Proteomes" id="UP000002866"/>
    </source>
</evidence>
<evidence type="ECO:0000313" key="13">
    <source>
        <dbReference type="EMBL" id="CCH61628.1"/>
    </source>
</evidence>
<keyword evidence="8" id="KW-0472">Membrane</keyword>
<dbReference type="eggNOG" id="KOG0938">
    <property type="taxonomic scope" value="Eukaryota"/>
</dbReference>
<comment type="similarity">
    <text evidence="11">Belongs to the adaptor complexes medium subunit family.</text>
</comment>
<dbReference type="OMA" id="VWKIPRI"/>
<evidence type="ECO:0000256" key="7">
    <source>
        <dbReference type="ARBA" id="ARBA00022927"/>
    </source>
</evidence>
<dbReference type="EMBL" id="HE806321">
    <property type="protein sequence ID" value="CCH61628.1"/>
    <property type="molecule type" value="Genomic_DNA"/>
</dbReference>
<evidence type="ECO:0000256" key="4">
    <source>
        <dbReference type="ARBA" id="ARBA00022448"/>
    </source>
</evidence>
<organism evidence="13 14">
    <name type="scientific">Henningerozyma blattae (strain ATCC 34711 / CBS 6284 / DSM 70876 / NBRC 10599 / NRRL Y-10934 / UCD 77-7)</name>
    <name type="common">Yeast</name>
    <name type="synonym">Tetrapisispora blattae</name>
    <dbReference type="NCBI Taxonomy" id="1071380"/>
    <lineage>
        <taxon>Eukaryota</taxon>
        <taxon>Fungi</taxon>
        <taxon>Dikarya</taxon>
        <taxon>Ascomycota</taxon>
        <taxon>Saccharomycotina</taxon>
        <taxon>Saccharomycetes</taxon>
        <taxon>Saccharomycetales</taxon>
        <taxon>Saccharomycetaceae</taxon>
        <taxon>Henningerozyma</taxon>
    </lineage>
</organism>
<keyword evidence="4 11" id="KW-0813">Transport</keyword>
<accession>I2H5H6</accession>
<dbReference type="GeneID" id="14496737"/>
<dbReference type="GO" id="GO:0006886">
    <property type="term" value="P:intracellular protein transport"/>
    <property type="evidence" value="ECO:0007669"/>
    <property type="project" value="UniProtKB-UniRule"/>
</dbReference>
<dbReference type="InterPro" id="IPR050431">
    <property type="entry name" value="Adaptor_comp_med_subunit"/>
</dbReference>
<dbReference type="Gene3D" id="3.30.450.60">
    <property type="match status" value="1"/>
</dbReference>
<dbReference type="Pfam" id="PF00928">
    <property type="entry name" value="Adap_comp_sub"/>
    <property type="match status" value="1"/>
</dbReference>
<dbReference type="SUPFAM" id="SSF64356">
    <property type="entry name" value="SNARE-like"/>
    <property type="match status" value="1"/>
</dbReference>
<dbReference type="HOGENOM" id="CLU_026996_5_2_1"/>
<dbReference type="SUPFAM" id="SSF49447">
    <property type="entry name" value="Second domain of Mu2 adaptin subunit (ap50) of ap2 adaptor"/>
    <property type="match status" value="1"/>
</dbReference>
<keyword evidence="7 11" id="KW-0653">Protein transport</keyword>
<keyword evidence="10" id="KW-0968">Cytoplasmic vesicle</keyword>
<dbReference type="STRING" id="1071380.I2H5H6"/>
<dbReference type="Proteomes" id="UP000002866">
    <property type="component" value="Chromosome 6"/>
</dbReference>
<dbReference type="InterPro" id="IPR036168">
    <property type="entry name" value="AP2_Mu_C_sf"/>
</dbReference>
<keyword evidence="14" id="KW-1185">Reference proteome</keyword>
<protein>
    <recommendedName>
        <fullName evidence="12">MHD domain-containing protein</fullName>
    </recommendedName>
</protein>
<dbReference type="InterPro" id="IPR011012">
    <property type="entry name" value="Longin-like_dom_sf"/>
</dbReference>
<evidence type="ECO:0000256" key="3">
    <source>
        <dbReference type="ARBA" id="ARBA00004277"/>
    </source>
</evidence>
<dbReference type="InterPro" id="IPR043512">
    <property type="entry name" value="Mu2_C"/>
</dbReference>
<dbReference type="InParanoid" id="I2H5H6"/>
<evidence type="ECO:0000256" key="11">
    <source>
        <dbReference type="PIRNR" id="PIRNR005992"/>
    </source>
</evidence>